<feature type="domain" description="Copper type II ascorbate-dependent monooxygenase C-terminal" evidence="16">
    <location>
        <begin position="133"/>
        <end position="272"/>
    </location>
</feature>
<feature type="domain" description="Copper type II ascorbate-dependent monooxygenase N-terminal" evidence="15">
    <location>
        <begin position="1"/>
        <end position="111"/>
    </location>
</feature>
<comment type="similarity">
    <text evidence="2">Belongs to the copper type II ascorbate-dependent monooxygenase family.</text>
</comment>
<dbReference type="EMBL" id="JALNTZ010000009">
    <property type="protein sequence ID" value="KAJ3640639.1"/>
    <property type="molecule type" value="Genomic_DNA"/>
</dbReference>
<proteinExistence type="inferred from homology"/>
<dbReference type="FunFam" id="2.60.120.310:FF:000005">
    <property type="entry name" value="Peptidylglycine alpha-hydroxylating monooxygenase"/>
    <property type="match status" value="1"/>
</dbReference>
<evidence type="ECO:0000256" key="8">
    <source>
        <dbReference type="ARBA" id="ARBA00023008"/>
    </source>
</evidence>
<gene>
    <name evidence="17" type="ORF">Zmor_027191</name>
</gene>
<evidence type="ECO:0000256" key="4">
    <source>
        <dbReference type="ARBA" id="ARBA00022525"/>
    </source>
</evidence>
<feature type="binding site" evidence="13">
    <location>
        <position position="38"/>
    </location>
    <ligand>
        <name>Cu(2+)</name>
        <dbReference type="ChEBI" id="CHEBI:29036"/>
        <label>1</label>
        <note>catalytic</note>
    </ligand>
</feature>
<dbReference type="InterPro" id="IPR036939">
    <property type="entry name" value="Cu2_ascorb_mOase_N_sf"/>
</dbReference>
<organism evidence="17 18">
    <name type="scientific">Zophobas morio</name>
    <dbReference type="NCBI Taxonomy" id="2755281"/>
    <lineage>
        <taxon>Eukaryota</taxon>
        <taxon>Metazoa</taxon>
        <taxon>Ecdysozoa</taxon>
        <taxon>Arthropoda</taxon>
        <taxon>Hexapoda</taxon>
        <taxon>Insecta</taxon>
        <taxon>Pterygota</taxon>
        <taxon>Neoptera</taxon>
        <taxon>Endopterygota</taxon>
        <taxon>Coleoptera</taxon>
        <taxon>Polyphaga</taxon>
        <taxon>Cucujiformia</taxon>
        <taxon>Tenebrionidae</taxon>
        <taxon>Zophobas</taxon>
    </lineage>
</organism>
<feature type="disulfide bond" evidence="14">
    <location>
        <begin position="157"/>
        <end position="270"/>
    </location>
</feature>
<evidence type="ECO:0000256" key="11">
    <source>
        <dbReference type="ARBA" id="ARBA00023180"/>
    </source>
</evidence>
<dbReference type="InterPro" id="IPR014784">
    <property type="entry name" value="Cu2_ascorb_mOase-like_C"/>
</dbReference>
<evidence type="ECO:0000256" key="2">
    <source>
        <dbReference type="ARBA" id="ARBA00010676"/>
    </source>
</evidence>
<dbReference type="PANTHER" id="PTHR10680">
    <property type="entry name" value="PEPTIDYL-GLYCINE ALPHA-AMIDATING MONOOXYGENASE"/>
    <property type="match status" value="1"/>
</dbReference>
<evidence type="ECO:0000256" key="12">
    <source>
        <dbReference type="ARBA" id="ARBA00048431"/>
    </source>
</evidence>
<keyword evidence="5 13" id="KW-0479">Metal-binding</keyword>
<feature type="binding site" evidence="13">
    <location>
        <position position="250"/>
    </location>
    <ligand>
        <name>Cu(2+)</name>
        <dbReference type="ChEBI" id="CHEBI:29036"/>
        <label>1</label>
        <note>catalytic</note>
    </ligand>
</feature>
<sequence>MPNVHPDTEDSTFCTSQKLNSTIYLVAFEPKASLQFVHHLLVFGCSKPGSVDPYWNCGETKNPCGESIPKIIYSWALNATPFHLPKNVAFKVGPKSQINYLVLQIHYTHNFHKNQTDISGLNLMYTKKYQNKLAGILALASEGLIPPRTITTLETLCQIKENKTIFPFAFRVHTHELGKLVSGYSTHKDGNGVDHWFLLGKKNPQEAQLFCPVVNRKPVTFGDKLMARCTMDSRHKGTYTIVGPGHDDEMCNFYIAYYVEKGTPLRMSYCISTRV</sequence>
<evidence type="ECO:0000256" key="1">
    <source>
        <dbReference type="ARBA" id="ARBA00004613"/>
    </source>
</evidence>
<dbReference type="InterPro" id="IPR024548">
    <property type="entry name" value="Cu2_monoox_C"/>
</dbReference>
<dbReference type="Pfam" id="PF01082">
    <property type="entry name" value="Cu2_monooxygen"/>
    <property type="match status" value="1"/>
</dbReference>
<protein>
    <recommendedName>
        <fullName evidence="3">peptidylglycine monooxygenase</fullName>
        <ecNumber evidence="3">1.14.17.3</ecNumber>
    </recommendedName>
</protein>
<evidence type="ECO:0000256" key="10">
    <source>
        <dbReference type="ARBA" id="ARBA00023157"/>
    </source>
</evidence>
<dbReference type="EC" id="1.14.17.3" evidence="3"/>
<accession>A0AA38HNM9</accession>
<feature type="binding site" evidence="13">
    <location>
        <position position="106"/>
    </location>
    <ligand>
        <name>Cu(2+)</name>
        <dbReference type="ChEBI" id="CHEBI:29036"/>
        <label>1</label>
        <note>catalytic</note>
    </ligand>
</feature>
<dbReference type="Gene3D" id="2.60.120.230">
    <property type="match status" value="1"/>
</dbReference>
<evidence type="ECO:0000259" key="16">
    <source>
        <dbReference type="Pfam" id="PF03712"/>
    </source>
</evidence>
<feature type="disulfide bond" evidence="14">
    <location>
        <begin position="14"/>
        <end position="57"/>
    </location>
</feature>
<comment type="caution">
    <text evidence="17">The sequence shown here is derived from an EMBL/GenBank/DDBJ whole genome shotgun (WGS) entry which is preliminary data.</text>
</comment>
<name>A0AA38HNM9_9CUCU</name>
<evidence type="ECO:0000313" key="18">
    <source>
        <dbReference type="Proteomes" id="UP001168821"/>
    </source>
</evidence>
<evidence type="ECO:0000256" key="3">
    <source>
        <dbReference type="ARBA" id="ARBA00012689"/>
    </source>
</evidence>
<dbReference type="GO" id="GO:0005507">
    <property type="term" value="F:copper ion binding"/>
    <property type="evidence" value="ECO:0007669"/>
    <property type="project" value="InterPro"/>
</dbReference>
<dbReference type="SUPFAM" id="SSF49742">
    <property type="entry name" value="PHM/PNGase F"/>
    <property type="match status" value="2"/>
</dbReference>
<dbReference type="GO" id="GO:0006518">
    <property type="term" value="P:peptide metabolic process"/>
    <property type="evidence" value="ECO:0007669"/>
    <property type="project" value="InterPro"/>
</dbReference>
<evidence type="ECO:0000259" key="15">
    <source>
        <dbReference type="Pfam" id="PF01082"/>
    </source>
</evidence>
<dbReference type="Gene3D" id="2.60.120.310">
    <property type="entry name" value="Copper type II, ascorbate-dependent monooxygenase, N-terminal domain"/>
    <property type="match status" value="1"/>
</dbReference>
<feature type="binding site" evidence="13">
    <location>
        <position position="175"/>
    </location>
    <ligand>
        <name>Cu(2+)</name>
        <dbReference type="ChEBI" id="CHEBI:29036"/>
        <label>1</label>
        <note>catalytic</note>
    </ligand>
</feature>
<dbReference type="InterPro" id="IPR000323">
    <property type="entry name" value="Cu2_ascorb_mOase_N"/>
</dbReference>
<evidence type="ECO:0000256" key="14">
    <source>
        <dbReference type="PIRSR" id="PIRSR600720-3"/>
    </source>
</evidence>
<comment type="cofactor">
    <cofactor evidence="13">
        <name>Cu(2+)</name>
        <dbReference type="ChEBI" id="CHEBI:29036"/>
    </cofactor>
    <text evidence="13">Binds 2 Cu(2+) ions per subunit.</text>
</comment>
<dbReference type="PRINTS" id="PR00790">
    <property type="entry name" value="PAMONOXGNASE"/>
</dbReference>
<keyword evidence="7" id="KW-0560">Oxidoreductase</keyword>
<keyword evidence="8 13" id="KW-0186">Copper</keyword>
<keyword evidence="4" id="KW-0964">Secreted</keyword>
<dbReference type="Proteomes" id="UP001168821">
    <property type="component" value="Unassembled WGS sequence"/>
</dbReference>
<evidence type="ECO:0000256" key="9">
    <source>
        <dbReference type="ARBA" id="ARBA00023033"/>
    </source>
</evidence>
<feature type="binding site" evidence="13">
    <location>
        <position position="39"/>
    </location>
    <ligand>
        <name>Cu(2+)</name>
        <dbReference type="ChEBI" id="CHEBI:29036"/>
        <label>1</label>
        <note>catalytic</note>
    </ligand>
</feature>
<comment type="catalytic activity">
    <reaction evidence="12">
        <text>a [peptide]-C-terminal glycine + 2 L-ascorbate + O2 = a [peptide]-C-terminal (2S)-2-hydroxyglycine + 2 monodehydro-L-ascorbate radical + H2O</text>
        <dbReference type="Rhea" id="RHEA:21452"/>
        <dbReference type="Rhea" id="RHEA-COMP:13486"/>
        <dbReference type="Rhea" id="RHEA-COMP:15321"/>
        <dbReference type="ChEBI" id="CHEBI:15377"/>
        <dbReference type="ChEBI" id="CHEBI:15379"/>
        <dbReference type="ChEBI" id="CHEBI:38290"/>
        <dbReference type="ChEBI" id="CHEBI:59513"/>
        <dbReference type="ChEBI" id="CHEBI:137000"/>
        <dbReference type="ChEBI" id="CHEBI:142768"/>
        <dbReference type="EC" id="1.14.17.3"/>
    </reaction>
</comment>
<dbReference type="Pfam" id="PF03712">
    <property type="entry name" value="Cu2_monoox_C"/>
    <property type="match status" value="1"/>
</dbReference>
<evidence type="ECO:0000256" key="6">
    <source>
        <dbReference type="ARBA" id="ARBA00022729"/>
    </source>
</evidence>
<evidence type="ECO:0000256" key="13">
    <source>
        <dbReference type="PIRSR" id="PIRSR600720-2"/>
    </source>
</evidence>
<keyword evidence="11" id="KW-0325">Glycoprotein</keyword>
<evidence type="ECO:0000313" key="17">
    <source>
        <dbReference type="EMBL" id="KAJ3640639.1"/>
    </source>
</evidence>
<reference evidence="17" key="1">
    <citation type="journal article" date="2023" name="G3 (Bethesda)">
        <title>Whole genome assemblies of Zophobas morio and Tenebrio molitor.</title>
        <authorList>
            <person name="Kaur S."/>
            <person name="Stinson S.A."/>
            <person name="diCenzo G.C."/>
        </authorList>
    </citation>
    <scope>NUCLEOTIDE SEQUENCE</scope>
    <source>
        <strain evidence="17">QUZm001</strain>
    </source>
</reference>
<feature type="binding site" evidence="13">
    <location>
        <position position="173"/>
    </location>
    <ligand>
        <name>Cu(2+)</name>
        <dbReference type="ChEBI" id="CHEBI:29036"/>
        <label>1</label>
        <note>catalytic</note>
    </ligand>
</feature>
<keyword evidence="6" id="KW-0732">Signal</keyword>
<feature type="disulfide bond" evidence="14">
    <location>
        <begin position="45"/>
        <end position="64"/>
    </location>
</feature>
<dbReference type="InterPro" id="IPR008977">
    <property type="entry name" value="PHM/PNGase_F_dom_sf"/>
</dbReference>
<evidence type="ECO:0000256" key="5">
    <source>
        <dbReference type="ARBA" id="ARBA00022723"/>
    </source>
</evidence>
<keyword evidence="18" id="KW-1185">Reference proteome</keyword>
<keyword evidence="10 14" id="KW-1015">Disulfide bond</keyword>
<dbReference type="GO" id="GO:0005576">
    <property type="term" value="C:extracellular region"/>
    <property type="evidence" value="ECO:0007669"/>
    <property type="project" value="UniProtKB-SubCell"/>
</dbReference>
<dbReference type="InterPro" id="IPR000720">
    <property type="entry name" value="PHM/PAL"/>
</dbReference>
<dbReference type="GO" id="GO:0004504">
    <property type="term" value="F:peptidylglycine monooxygenase activity"/>
    <property type="evidence" value="ECO:0007669"/>
    <property type="project" value="UniProtKB-EC"/>
</dbReference>
<evidence type="ECO:0000256" key="7">
    <source>
        <dbReference type="ARBA" id="ARBA00023002"/>
    </source>
</evidence>
<keyword evidence="9" id="KW-0503">Monooxygenase</keyword>
<feature type="disulfide bond" evidence="14">
    <location>
        <begin position="229"/>
        <end position="251"/>
    </location>
</feature>
<dbReference type="AlphaFoldDB" id="A0AA38HNM9"/>
<dbReference type="PANTHER" id="PTHR10680:SF14">
    <property type="entry name" value="PEPTIDYL-GLYCINE ALPHA-AMIDATING MONOOXYGENASE"/>
    <property type="match status" value="1"/>
</dbReference>
<dbReference type="GO" id="GO:0016020">
    <property type="term" value="C:membrane"/>
    <property type="evidence" value="ECO:0007669"/>
    <property type="project" value="InterPro"/>
</dbReference>
<comment type="subcellular location">
    <subcellularLocation>
        <location evidence="1">Secreted</location>
    </subcellularLocation>
</comment>